<dbReference type="Gene3D" id="1.10.101.10">
    <property type="entry name" value="PGBD-like superfamily/PGBD"/>
    <property type="match status" value="1"/>
</dbReference>
<reference evidence="3" key="1">
    <citation type="submission" date="2016-10" db="EMBL/GenBank/DDBJ databases">
        <title>Sequence of Gallionella enrichment culture.</title>
        <authorList>
            <person name="Poehlein A."/>
            <person name="Muehling M."/>
            <person name="Daniel R."/>
        </authorList>
    </citation>
    <scope>NUCLEOTIDE SEQUENCE</scope>
</reference>
<feature type="compositionally biased region" description="Pro residues" evidence="1">
    <location>
        <begin position="187"/>
        <end position="201"/>
    </location>
</feature>
<comment type="caution">
    <text evidence="3">The sequence shown here is derived from an EMBL/GenBank/DDBJ whole genome shotgun (WGS) entry which is preliminary data.</text>
</comment>
<dbReference type="Gene3D" id="2.40.420.20">
    <property type="match status" value="1"/>
</dbReference>
<proteinExistence type="predicted"/>
<feature type="region of interest" description="Disordered" evidence="1">
    <location>
        <begin position="157"/>
        <end position="260"/>
    </location>
</feature>
<feature type="compositionally biased region" description="Low complexity" evidence="1">
    <location>
        <begin position="250"/>
        <end position="260"/>
    </location>
</feature>
<feature type="compositionally biased region" description="Low complexity" evidence="1">
    <location>
        <begin position="157"/>
        <end position="186"/>
    </location>
</feature>
<dbReference type="Pfam" id="PF01471">
    <property type="entry name" value="PG_binding_1"/>
    <property type="match status" value="1"/>
</dbReference>
<sequence>MARIALVQDPRRRVVALTSAAVVVVVALGFIGVLGGRADAADPGAAVPTATVTTRTMAVTSTVDGTVQRAARYAVTVGDTGVVALAAVSDASTGGAGGGSTGASTAAVVGAAAVTSATAQARGSVELRSVELSSVALVSYVTALPADVTVVPTVESTVTPTADPTDAPTTAPTDVPTDAPTTDPTAGPTPAPTVSPTPLPQSKPGTTPTTGTPPASSVPSDSSASSRTGSVPTSGASAGSVPTTIPLPQSTGQSAGATSSTPTATLTALAALGTAVSTGTVLYAAEGEPVVAIQTDVVLWRDLEIGVDDGADVRALEVLLTALGYGDGLTVDDAFTSVTAAAVERWEADLGRLEPDGVVTLGDLVAVPDACEVTARLLQPGDVVRSGTAVLTIASSAQVVGAEVDAEAVADWPAGAAVTVAWSDGGTTVARVVATGRDVVDGRVTLTVGFDVEVPGRATGTPVTVVRTADQRGSVLTVPVAAIVADAVGHPSVVVVDGAASRQVRVSVGVVVDGWVEVSGGLVAGDRVVLPG</sequence>
<evidence type="ECO:0000256" key="1">
    <source>
        <dbReference type="SAM" id="MobiDB-lite"/>
    </source>
</evidence>
<evidence type="ECO:0000259" key="2">
    <source>
        <dbReference type="Pfam" id="PF01471"/>
    </source>
</evidence>
<name>A0A1J5RA69_9ZZZZ</name>
<accession>A0A1J5RA69</accession>
<dbReference type="InterPro" id="IPR036366">
    <property type="entry name" value="PGBDSf"/>
</dbReference>
<dbReference type="InterPro" id="IPR036365">
    <property type="entry name" value="PGBD-like_sf"/>
</dbReference>
<feature type="compositionally biased region" description="Low complexity" evidence="1">
    <location>
        <begin position="204"/>
        <end position="226"/>
    </location>
</feature>
<dbReference type="EMBL" id="MLJW01000352">
    <property type="protein sequence ID" value="OIQ88927.1"/>
    <property type="molecule type" value="Genomic_DNA"/>
</dbReference>
<feature type="domain" description="Peptidoglycan binding-like" evidence="2">
    <location>
        <begin position="310"/>
        <end position="360"/>
    </location>
</feature>
<protein>
    <submittedName>
        <fullName evidence="3">Putative hemoglobin and hemoglobin-haptoglobin-binding protein 3</fullName>
    </submittedName>
</protein>
<evidence type="ECO:0000313" key="3">
    <source>
        <dbReference type="EMBL" id="OIQ88927.1"/>
    </source>
</evidence>
<dbReference type="InterPro" id="IPR002477">
    <property type="entry name" value="Peptidoglycan-bd-like"/>
</dbReference>
<feature type="compositionally biased region" description="Polar residues" evidence="1">
    <location>
        <begin position="227"/>
        <end position="249"/>
    </location>
</feature>
<dbReference type="AlphaFoldDB" id="A0A1J5RA69"/>
<dbReference type="SUPFAM" id="SSF47090">
    <property type="entry name" value="PGBD-like"/>
    <property type="match status" value="1"/>
</dbReference>
<gene>
    <name evidence="3" type="ORF">GALL_292060</name>
</gene>
<organism evidence="3">
    <name type="scientific">mine drainage metagenome</name>
    <dbReference type="NCBI Taxonomy" id="410659"/>
    <lineage>
        <taxon>unclassified sequences</taxon>
        <taxon>metagenomes</taxon>
        <taxon>ecological metagenomes</taxon>
    </lineage>
</organism>